<gene>
    <name evidence="2" type="ORF">AQJ30_28680</name>
</gene>
<sequence length="68" mass="7640">MPRNWSRGVNRLLSDGLDGEYDVLKKTAKAHERHDSNRDAKPSRPGRTDLSGPSNAQASTPQKRRWGL</sequence>
<evidence type="ECO:0000256" key="1">
    <source>
        <dbReference type="SAM" id="MobiDB-lite"/>
    </source>
</evidence>
<reference evidence="2 3" key="1">
    <citation type="submission" date="2015-10" db="EMBL/GenBank/DDBJ databases">
        <title>Draft genome sequence of Streptomyces longwoodensis DSM 41677, type strain for the species Streptomyces longwoodensis.</title>
        <authorList>
            <person name="Ruckert C."/>
            <person name="Winkler A."/>
            <person name="Kalinowski J."/>
            <person name="Kampfer P."/>
            <person name="Glaeser S."/>
        </authorList>
    </citation>
    <scope>NUCLEOTIDE SEQUENCE [LARGE SCALE GENOMIC DNA]</scope>
    <source>
        <strain evidence="2 3">DSM 41677</strain>
    </source>
</reference>
<protein>
    <submittedName>
        <fullName evidence="2">Uncharacterized protein</fullName>
    </submittedName>
</protein>
<evidence type="ECO:0000313" key="3">
    <source>
        <dbReference type="Proteomes" id="UP000053271"/>
    </source>
</evidence>
<dbReference type="GeneID" id="91428554"/>
<comment type="caution">
    <text evidence="2">The sequence shown here is derived from an EMBL/GenBank/DDBJ whole genome shotgun (WGS) entry which is preliminary data.</text>
</comment>
<dbReference type="AlphaFoldDB" id="A0A101QRJ3"/>
<dbReference type="Proteomes" id="UP000053271">
    <property type="component" value="Unassembled WGS sequence"/>
</dbReference>
<feature type="region of interest" description="Disordered" evidence="1">
    <location>
        <begin position="26"/>
        <end position="68"/>
    </location>
</feature>
<dbReference type="STRING" id="68231.AQJ30_28680"/>
<organism evidence="2 3">
    <name type="scientific">Streptomyces longwoodensis</name>
    <dbReference type="NCBI Taxonomy" id="68231"/>
    <lineage>
        <taxon>Bacteria</taxon>
        <taxon>Bacillati</taxon>
        <taxon>Actinomycetota</taxon>
        <taxon>Actinomycetes</taxon>
        <taxon>Kitasatosporales</taxon>
        <taxon>Streptomycetaceae</taxon>
        <taxon>Streptomyces</taxon>
    </lineage>
</organism>
<dbReference type="RefSeq" id="WP_067239705.1">
    <property type="nucleotide sequence ID" value="NZ_JBIVKK010000009.1"/>
</dbReference>
<dbReference type="EMBL" id="LMWS01000037">
    <property type="protein sequence ID" value="KUN34698.1"/>
    <property type="molecule type" value="Genomic_DNA"/>
</dbReference>
<feature type="compositionally biased region" description="Basic and acidic residues" evidence="1">
    <location>
        <begin position="26"/>
        <end position="42"/>
    </location>
</feature>
<evidence type="ECO:0000313" key="2">
    <source>
        <dbReference type="EMBL" id="KUN34698.1"/>
    </source>
</evidence>
<name>A0A101QRJ3_9ACTN</name>
<keyword evidence="3" id="KW-1185">Reference proteome</keyword>
<proteinExistence type="predicted"/>
<accession>A0A101QRJ3</accession>
<feature type="compositionally biased region" description="Polar residues" evidence="1">
    <location>
        <begin position="51"/>
        <end position="61"/>
    </location>
</feature>